<gene>
    <name evidence="1" type="ORF">T07_4234</name>
</gene>
<protein>
    <submittedName>
        <fullName evidence="1">Uncharacterized protein</fullName>
    </submittedName>
</protein>
<organism evidence="1 2">
    <name type="scientific">Trichinella nelsoni</name>
    <dbReference type="NCBI Taxonomy" id="6336"/>
    <lineage>
        <taxon>Eukaryota</taxon>
        <taxon>Metazoa</taxon>
        <taxon>Ecdysozoa</taxon>
        <taxon>Nematoda</taxon>
        <taxon>Enoplea</taxon>
        <taxon>Dorylaimia</taxon>
        <taxon>Trichinellida</taxon>
        <taxon>Trichinellidae</taxon>
        <taxon>Trichinella</taxon>
    </lineage>
</organism>
<name>A0A0V0RK20_9BILA</name>
<evidence type="ECO:0000313" key="2">
    <source>
        <dbReference type="Proteomes" id="UP000054630"/>
    </source>
</evidence>
<dbReference type="Proteomes" id="UP000054630">
    <property type="component" value="Unassembled WGS sequence"/>
</dbReference>
<keyword evidence="2" id="KW-1185">Reference proteome</keyword>
<dbReference type="EMBL" id="JYDL01000148">
    <property type="protein sequence ID" value="KRX14849.1"/>
    <property type="molecule type" value="Genomic_DNA"/>
</dbReference>
<sequence>MTNSLGGIVPSGLTMFKSEFSVAITFAIFEKLMMFSQTVAEYFSLESENECALVHDVNFCILSLHIR</sequence>
<proteinExistence type="predicted"/>
<comment type="caution">
    <text evidence="1">The sequence shown here is derived from an EMBL/GenBank/DDBJ whole genome shotgun (WGS) entry which is preliminary data.</text>
</comment>
<reference evidence="1 2" key="1">
    <citation type="submission" date="2015-01" db="EMBL/GenBank/DDBJ databases">
        <title>Evolution of Trichinella species and genotypes.</title>
        <authorList>
            <person name="Korhonen P.K."/>
            <person name="Edoardo P."/>
            <person name="Giuseppe L.R."/>
            <person name="Gasser R.B."/>
        </authorList>
    </citation>
    <scope>NUCLEOTIDE SEQUENCE [LARGE SCALE GENOMIC DNA]</scope>
    <source>
        <strain evidence="1">ISS37</strain>
    </source>
</reference>
<evidence type="ECO:0000313" key="1">
    <source>
        <dbReference type="EMBL" id="KRX14849.1"/>
    </source>
</evidence>
<dbReference type="AlphaFoldDB" id="A0A0V0RK20"/>
<accession>A0A0V0RK20</accession>